<dbReference type="PROSITE" id="PS00690">
    <property type="entry name" value="DEAH_ATP_HELICASE"/>
    <property type="match status" value="1"/>
</dbReference>
<name>A0A7R7VQT0_ASPCH</name>
<feature type="domain" description="Helicase ATP-binding" evidence="12">
    <location>
        <begin position="482"/>
        <end position="646"/>
    </location>
</feature>
<dbReference type="Pfam" id="PF07717">
    <property type="entry name" value="OB_NTP_bind"/>
    <property type="match status" value="1"/>
</dbReference>
<dbReference type="FunFam" id="3.40.50.300:FF:000007">
    <property type="entry name" value="Pre-mRNA-splicing factor ATP-dependent RNA helicase"/>
    <property type="match status" value="1"/>
</dbReference>
<dbReference type="PROSITE" id="PS51192">
    <property type="entry name" value="HELICASE_ATP_BIND_1"/>
    <property type="match status" value="1"/>
</dbReference>
<dbReference type="Gene3D" id="1.20.120.1080">
    <property type="match status" value="1"/>
</dbReference>
<dbReference type="InterPro" id="IPR007502">
    <property type="entry name" value="Helicase-assoc_dom"/>
</dbReference>
<evidence type="ECO:0000256" key="7">
    <source>
        <dbReference type="ARBA" id="ARBA00022840"/>
    </source>
</evidence>
<dbReference type="GO" id="GO:0016787">
    <property type="term" value="F:hydrolase activity"/>
    <property type="evidence" value="ECO:0007669"/>
    <property type="project" value="UniProtKB-KW"/>
</dbReference>
<dbReference type="GO" id="GO:0008380">
    <property type="term" value="P:RNA splicing"/>
    <property type="evidence" value="ECO:0007669"/>
    <property type="project" value="UniProtKB-KW"/>
</dbReference>
<dbReference type="Gene3D" id="3.40.50.300">
    <property type="entry name" value="P-loop containing nucleotide triphosphate hydrolases"/>
    <property type="match status" value="2"/>
</dbReference>
<dbReference type="CDD" id="cd18791">
    <property type="entry name" value="SF2_C_RHA"/>
    <property type="match status" value="1"/>
</dbReference>
<dbReference type="Pfam" id="PF04408">
    <property type="entry name" value="WHD_HA2"/>
    <property type="match status" value="1"/>
</dbReference>
<dbReference type="PROSITE" id="PS51194">
    <property type="entry name" value="HELICASE_CTER"/>
    <property type="match status" value="1"/>
</dbReference>
<dbReference type="GO" id="GO:0006397">
    <property type="term" value="P:mRNA processing"/>
    <property type="evidence" value="ECO:0007669"/>
    <property type="project" value="UniProtKB-KW"/>
</dbReference>
<dbReference type="InterPro" id="IPR048333">
    <property type="entry name" value="HA2_WH"/>
</dbReference>
<dbReference type="AlphaFoldDB" id="A0A7R7VQT0"/>
<dbReference type="GeneID" id="66983471"/>
<reference evidence="14" key="1">
    <citation type="submission" date="2021-01" db="EMBL/GenBank/DDBJ databases">
        <authorList>
            <consortium name="Aspergillus chevalieri M1 genome sequencing consortium"/>
            <person name="Kazuki M."/>
            <person name="Futagami T."/>
        </authorList>
    </citation>
    <scope>NUCLEOTIDE SEQUENCE</scope>
    <source>
        <strain evidence="14">M1</strain>
    </source>
</reference>
<dbReference type="KEGG" id="ache:ACHE_50311S"/>
<dbReference type="Pfam" id="PF21010">
    <property type="entry name" value="HA2_C"/>
    <property type="match status" value="1"/>
</dbReference>
<feature type="compositionally biased region" description="Polar residues" evidence="11">
    <location>
        <begin position="210"/>
        <end position="219"/>
    </location>
</feature>
<dbReference type="GO" id="GO:0003724">
    <property type="term" value="F:RNA helicase activity"/>
    <property type="evidence" value="ECO:0007669"/>
    <property type="project" value="UniProtKB-EC"/>
</dbReference>
<keyword evidence="9" id="KW-0539">Nucleus</keyword>
<comment type="catalytic activity">
    <reaction evidence="10">
        <text>ATP + H2O = ADP + phosphate + H(+)</text>
        <dbReference type="Rhea" id="RHEA:13065"/>
        <dbReference type="ChEBI" id="CHEBI:15377"/>
        <dbReference type="ChEBI" id="CHEBI:15378"/>
        <dbReference type="ChEBI" id="CHEBI:30616"/>
        <dbReference type="ChEBI" id="CHEBI:43474"/>
        <dbReference type="ChEBI" id="CHEBI:456216"/>
        <dbReference type="EC" id="3.6.4.13"/>
    </reaction>
</comment>
<dbReference type="FunFam" id="1.20.120.1080:FF:000001">
    <property type="entry name" value="Pre-mRNA-splicing factor ATP-dependent RNA helicase"/>
    <property type="match status" value="1"/>
</dbReference>
<evidence type="ECO:0000256" key="3">
    <source>
        <dbReference type="ARBA" id="ARBA00022664"/>
    </source>
</evidence>
<dbReference type="FunFam" id="3.40.50.300:FF:000726">
    <property type="entry name" value="Pre-mRNA-splicing factor ATP-dependent RNA helicase"/>
    <property type="match status" value="1"/>
</dbReference>
<dbReference type="SMART" id="SM00847">
    <property type="entry name" value="HA2"/>
    <property type="match status" value="1"/>
</dbReference>
<gene>
    <name evidence="14" type="ORF">ACHE_50311S</name>
</gene>
<feature type="compositionally biased region" description="Acidic residues" evidence="11">
    <location>
        <begin position="180"/>
        <end position="196"/>
    </location>
</feature>
<evidence type="ECO:0000256" key="9">
    <source>
        <dbReference type="ARBA" id="ARBA00023242"/>
    </source>
</evidence>
<dbReference type="InterPro" id="IPR001650">
    <property type="entry name" value="Helicase_C-like"/>
</dbReference>
<feature type="compositionally biased region" description="Basic and acidic residues" evidence="11">
    <location>
        <begin position="197"/>
        <end position="206"/>
    </location>
</feature>
<dbReference type="GO" id="GO:0071013">
    <property type="term" value="C:catalytic step 2 spliceosome"/>
    <property type="evidence" value="ECO:0007669"/>
    <property type="project" value="TreeGrafter"/>
</dbReference>
<dbReference type="GO" id="GO:0071006">
    <property type="term" value="C:U2-type catalytic step 1 spliceosome"/>
    <property type="evidence" value="ECO:0007669"/>
    <property type="project" value="UniProtKB-ARBA"/>
</dbReference>
<dbReference type="EMBL" id="AP024420">
    <property type="protein sequence ID" value="BCR89113.1"/>
    <property type="molecule type" value="Genomic_DNA"/>
</dbReference>
<sequence length="1120" mass="127373">MDHRTFISDTLLRLTGASEPTIIDFVLATASSAKSAPSLQDKLVPFLDGSPDDVGAFCRELFARTNPVSSKSAVPPAAKEKDVSSKKKYRLVDMGEDMADSGSLGPVNVEADRERERRRRREKERRSREKEDRDEGRSGGRWEKDESRKRERSREDGRDRRSKKLRRRDVDDIEARWGDEEIPEELYEEEAEEFEESPAKRTRLEDGSASPRSNASTDLDPQAKQEMQRQRDLQERDEFAKRLASKDDSKSKKIVEDRTRSGEAARRRALADDASSRAAAMPELRMRSRQEYLKKRETERLALLRRQVAEETQELRENPSLTRKEKEEFARNREVLQIAEERLRIDDYRDGYMMPEDYITEKGKIDRKKKEDALYRRYVDRDEMGHERFVTEHEEWEMEQTAKAKAQIKKPEFVDEGNYEYVFDDTQQINFVADTKLEGTRKPMTGEERMLQEKLNAAEQKAASIEETRKSLPIYQFRDQIIQAVQDHQVLIIVGETGSGKTTQIPQYLHEAGYTKNGMKVGCTQPRRVAAMSVASRVAEEMGVKIGNEVGYAIRFEDNTSDKTTLKYMTDGMLLRELLTEPDLGQYSALMIDEAHERTVPTDIACGLLKDIAKARPDLRLLISSATMDAQKFQKYFDDAPIFNIPGRRYPVDIHYTSQPEANFLAAAITTVFQIHVTQGPGDVLVFLTGQEEIEAAEQSLSETARKLGSKIPEMIICPIYANLPSELQTKIFEPTPPGARKVVLATNIAETSLTIDGIVYVIDPGFVKENVFNPRTGMESLVVAPCSRASANQRAGRAGRVGPGKCFRLYTKWAYYNELEESTTPEIQRTNLSSVILMLKSLGIDQLLDFDFMDPPPAETIIRALEQLYALGALNDRGELTKIGRQMAEFPTDPMLAKAILAADQYGCVEEVLSIVSMLGEGSALFFRPKDKKIHADSARNRFTIKDGGDHLTLLNVWNQWVDSDFSYVWARENFLQQRSLTRARDVRDQLAKLCDRVEVTVSTCGASNIMPIQKAITAGFFPNAARLQRGGDSYRTVKNGQTVYLHPSSTLFEVNPRWVIYFELVLTSKEYMRSNMPLQAEWLVEVAPHYYKKKDLETLGVEKKVPKGQGAAGEKSRM</sequence>
<evidence type="ECO:0000256" key="2">
    <source>
        <dbReference type="ARBA" id="ARBA00012552"/>
    </source>
</evidence>
<dbReference type="EC" id="3.6.4.13" evidence="2"/>
<dbReference type="RefSeq" id="XP_043137635.1">
    <property type="nucleotide sequence ID" value="XM_043280014.1"/>
</dbReference>
<keyword evidence="4" id="KW-0547">Nucleotide-binding</keyword>
<evidence type="ECO:0000256" key="11">
    <source>
        <dbReference type="SAM" id="MobiDB-lite"/>
    </source>
</evidence>
<keyword evidence="8" id="KW-0508">mRNA splicing</keyword>
<feature type="compositionally biased region" description="Basic and acidic residues" evidence="11">
    <location>
        <begin position="124"/>
        <end position="159"/>
    </location>
</feature>
<organism evidence="14 15">
    <name type="scientific">Aspergillus chevalieri</name>
    <name type="common">Eurotium chevalieri</name>
    <dbReference type="NCBI Taxonomy" id="182096"/>
    <lineage>
        <taxon>Eukaryota</taxon>
        <taxon>Fungi</taxon>
        <taxon>Dikarya</taxon>
        <taxon>Ascomycota</taxon>
        <taxon>Pezizomycotina</taxon>
        <taxon>Eurotiomycetes</taxon>
        <taxon>Eurotiomycetidae</taxon>
        <taxon>Eurotiales</taxon>
        <taxon>Aspergillaceae</taxon>
        <taxon>Aspergillus</taxon>
        <taxon>Aspergillus subgen. Aspergillus</taxon>
    </lineage>
</organism>
<dbReference type="SMART" id="SM00490">
    <property type="entry name" value="HELICc"/>
    <property type="match status" value="1"/>
</dbReference>
<protein>
    <recommendedName>
        <fullName evidence="2">RNA helicase</fullName>
        <ecNumber evidence="2">3.6.4.13</ecNumber>
    </recommendedName>
</protein>
<dbReference type="SMART" id="SM00487">
    <property type="entry name" value="DEXDc"/>
    <property type="match status" value="1"/>
</dbReference>
<evidence type="ECO:0000259" key="13">
    <source>
        <dbReference type="PROSITE" id="PS51194"/>
    </source>
</evidence>
<evidence type="ECO:0000256" key="8">
    <source>
        <dbReference type="ARBA" id="ARBA00023187"/>
    </source>
</evidence>
<keyword evidence="5" id="KW-0378">Hydrolase</keyword>
<keyword evidence="7" id="KW-0067">ATP-binding</keyword>
<dbReference type="Proteomes" id="UP000637239">
    <property type="component" value="Chromosome 5"/>
</dbReference>
<dbReference type="PANTHER" id="PTHR18934:SF83">
    <property type="entry name" value="PRE-MRNA-SPLICING FACTOR ATP-DEPENDENT RNA HELICASE DHX16"/>
    <property type="match status" value="1"/>
</dbReference>
<dbReference type="PANTHER" id="PTHR18934">
    <property type="entry name" value="ATP-DEPENDENT RNA HELICASE"/>
    <property type="match status" value="1"/>
</dbReference>
<comment type="subcellular location">
    <subcellularLocation>
        <location evidence="1">Nucleus</location>
    </subcellularLocation>
</comment>
<evidence type="ECO:0000313" key="14">
    <source>
        <dbReference type="EMBL" id="BCR89113.1"/>
    </source>
</evidence>
<dbReference type="InterPro" id="IPR011545">
    <property type="entry name" value="DEAD/DEAH_box_helicase_dom"/>
</dbReference>
<dbReference type="InterPro" id="IPR002464">
    <property type="entry name" value="DNA/RNA_helicase_DEAH_CS"/>
</dbReference>
<keyword evidence="6" id="KW-0347">Helicase</keyword>
<dbReference type="Pfam" id="PF00270">
    <property type="entry name" value="DEAD"/>
    <property type="match status" value="1"/>
</dbReference>
<dbReference type="InterPro" id="IPR027417">
    <property type="entry name" value="P-loop_NTPase"/>
</dbReference>
<evidence type="ECO:0000256" key="10">
    <source>
        <dbReference type="ARBA" id="ARBA00047984"/>
    </source>
</evidence>
<accession>A0A7R7VQT0</accession>
<dbReference type="SUPFAM" id="SSF52540">
    <property type="entry name" value="P-loop containing nucleoside triphosphate hydrolases"/>
    <property type="match status" value="1"/>
</dbReference>
<feature type="compositionally biased region" description="Basic and acidic residues" evidence="11">
    <location>
        <begin position="78"/>
        <end position="93"/>
    </location>
</feature>
<evidence type="ECO:0000256" key="6">
    <source>
        <dbReference type="ARBA" id="ARBA00022806"/>
    </source>
</evidence>
<evidence type="ECO:0000256" key="1">
    <source>
        <dbReference type="ARBA" id="ARBA00004123"/>
    </source>
</evidence>
<evidence type="ECO:0000259" key="12">
    <source>
        <dbReference type="PROSITE" id="PS51192"/>
    </source>
</evidence>
<dbReference type="InterPro" id="IPR014001">
    <property type="entry name" value="Helicase_ATP-bd"/>
</dbReference>
<evidence type="ECO:0000313" key="15">
    <source>
        <dbReference type="Proteomes" id="UP000637239"/>
    </source>
</evidence>
<keyword evidence="3" id="KW-0507">mRNA processing</keyword>
<feature type="compositionally biased region" description="Basic and acidic residues" evidence="11">
    <location>
        <begin position="221"/>
        <end position="275"/>
    </location>
</feature>
<feature type="compositionally biased region" description="Basic and acidic residues" evidence="11">
    <location>
        <begin position="168"/>
        <end position="179"/>
    </location>
</feature>
<dbReference type="Pfam" id="PF00271">
    <property type="entry name" value="Helicase_C"/>
    <property type="match status" value="1"/>
</dbReference>
<evidence type="ECO:0000256" key="5">
    <source>
        <dbReference type="ARBA" id="ARBA00022801"/>
    </source>
</evidence>
<feature type="domain" description="Helicase C-terminal" evidence="13">
    <location>
        <begin position="671"/>
        <end position="844"/>
    </location>
</feature>
<evidence type="ECO:0000256" key="4">
    <source>
        <dbReference type="ARBA" id="ARBA00022741"/>
    </source>
</evidence>
<proteinExistence type="predicted"/>
<keyword evidence="15" id="KW-1185">Reference proteome</keyword>
<dbReference type="GO" id="GO:0005524">
    <property type="term" value="F:ATP binding"/>
    <property type="evidence" value="ECO:0007669"/>
    <property type="project" value="UniProtKB-KW"/>
</dbReference>
<dbReference type="GO" id="GO:0003723">
    <property type="term" value="F:RNA binding"/>
    <property type="evidence" value="ECO:0007669"/>
    <property type="project" value="TreeGrafter"/>
</dbReference>
<reference evidence="14" key="2">
    <citation type="submission" date="2021-02" db="EMBL/GenBank/DDBJ databases">
        <title>Aspergillus chevalieri M1 genome sequence.</title>
        <authorList>
            <person name="Kadooka C."/>
            <person name="Mori K."/>
            <person name="Futagami T."/>
        </authorList>
    </citation>
    <scope>NUCLEOTIDE SEQUENCE</scope>
    <source>
        <strain evidence="14">M1</strain>
    </source>
</reference>
<feature type="region of interest" description="Disordered" evidence="11">
    <location>
        <begin position="67"/>
        <end position="283"/>
    </location>
</feature>
<dbReference type="InterPro" id="IPR011709">
    <property type="entry name" value="DEAD-box_helicase_OB_fold"/>
</dbReference>